<accession>A0ABW7BF24</accession>
<protein>
    <submittedName>
        <fullName evidence="2">Uncharacterized protein</fullName>
    </submittedName>
</protein>
<gene>
    <name evidence="2" type="ORF">ACGFZB_28850</name>
</gene>
<feature type="compositionally biased region" description="Basic and acidic residues" evidence="1">
    <location>
        <begin position="22"/>
        <end position="34"/>
    </location>
</feature>
<dbReference type="RefSeq" id="WP_392820998.1">
    <property type="nucleotide sequence ID" value="NZ_JBICYV010000015.1"/>
</dbReference>
<organism evidence="2 3">
    <name type="scientific">Streptomyces cinerochromogenes</name>
    <dbReference type="NCBI Taxonomy" id="66422"/>
    <lineage>
        <taxon>Bacteria</taxon>
        <taxon>Bacillati</taxon>
        <taxon>Actinomycetota</taxon>
        <taxon>Actinomycetes</taxon>
        <taxon>Kitasatosporales</taxon>
        <taxon>Streptomycetaceae</taxon>
        <taxon>Streptomyces</taxon>
    </lineage>
</organism>
<comment type="caution">
    <text evidence="2">The sequence shown here is derived from an EMBL/GenBank/DDBJ whole genome shotgun (WGS) entry which is preliminary data.</text>
</comment>
<reference evidence="2 3" key="1">
    <citation type="submission" date="2024-10" db="EMBL/GenBank/DDBJ databases">
        <title>The Natural Products Discovery Center: Release of the First 8490 Sequenced Strains for Exploring Actinobacteria Biosynthetic Diversity.</title>
        <authorList>
            <person name="Kalkreuter E."/>
            <person name="Kautsar S.A."/>
            <person name="Yang D."/>
            <person name="Bader C.D."/>
            <person name="Teijaro C.N."/>
            <person name="Fluegel L."/>
            <person name="Davis C.M."/>
            <person name="Simpson J.R."/>
            <person name="Lauterbach L."/>
            <person name="Steele A.D."/>
            <person name="Gui C."/>
            <person name="Meng S."/>
            <person name="Li G."/>
            <person name="Viehrig K."/>
            <person name="Ye F."/>
            <person name="Su P."/>
            <person name="Kiefer A.F."/>
            <person name="Nichols A."/>
            <person name="Cepeda A.J."/>
            <person name="Yan W."/>
            <person name="Fan B."/>
            <person name="Jiang Y."/>
            <person name="Adhikari A."/>
            <person name="Zheng C.-J."/>
            <person name="Schuster L."/>
            <person name="Cowan T.M."/>
            <person name="Smanski M.J."/>
            <person name="Chevrette M.G."/>
            <person name="De Carvalho L.P.S."/>
            <person name="Shen B."/>
        </authorList>
    </citation>
    <scope>NUCLEOTIDE SEQUENCE [LARGE SCALE GENOMIC DNA]</scope>
    <source>
        <strain evidence="2 3">NPDC048320</strain>
    </source>
</reference>
<evidence type="ECO:0000313" key="2">
    <source>
        <dbReference type="EMBL" id="MFG3014359.1"/>
    </source>
</evidence>
<proteinExistence type="predicted"/>
<dbReference type="EMBL" id="JBICYV010000015">
    <property type="protein sequence ID" value="MFG3014359.1"/>
    <property type="molecule type" value="Genomic_DNA"/>
</dbReference>
<sequence length="54" mass="6386">MNVTTMKRTFLRTHRFGMVRQADEKRRAGAERNVRSPQGRELIASNTVYRKRHA</sequence>
<dbReference type="Proteomes" id="UP001604267">
    <property type="component" value="Unassembled WGS sequence"/>
</dbReference>
<feature type="region of interest" description="Disordered" evidence="1">
    <location>
        <begin position="22"/>
        <end position="54"/>
    </location>
</feature>
<evidence type="ECO:0000313" key="3">
    <source>
        <dbReference type="Proteomes" id="UP001604267"/>
    </source>
</evidence>
<name>A0ABW7BF24_9ACTN</name>
<evidence type="ECO:0000256" key="1">
    <source>
        <dbReference type="SAM" id="MobiDB-lite"/>
    </source>
</evidence>
<keyword evidence="3" id="KW-1185">Reference proteome</keyword>